<dbReference type="Proteomes" id="UP001595443">
    <property type="component" value="Unassembled WGS sequence"/>
</dbReference>
<reference evidence="3" key="1">
    <citation type="journal article" date="2019" name="Int. J. Syst. Evol. Microbiol.">
        <title>The Global Catalogue of Microorganisms (GCM) 10K type strain sequencing project: providing services to taxonomists for standard genome sequencing and annotation.</title>
        <authorList>
            <consortium name="The Broad Institute Genomics Platform"/>
            <consortium name="The Broad Institute Genome Sequencing Center for Infectious Disease"/>
            <person name="Wu L."/>
            <person name="Ma J."/>
        </authorList>
    </citation>
    <scope>NUCLEOTIDE SEQUENCE [LARGE SCALE GENOMIC DNA]</scope>
    <source>
        <strain evidence="3">KCTC 62192</strain>
    </source>
</reference>
<protein>
    <submittedName>
        <fullName evidence="2">DUF2934 domain-containing protein</fullName>
    </submittedName>
</protein>
<evidence type="ECO:0000313" key="3">
    <source>
        <dbReference type="Proteomes" id="UP001595443"/>
    </source>
</evidence>
<dbReference type="InterPro" id="IPR021327">
    <property type="entry name" value="DUF2934"/>
</dbReference>
<sequence>MTAESNEHEEETIRTAAYFIWLAEGQPDGRHELHWERARKELSEGGRQTARRSGAAKSTATKRARPSSSAAKKAPAKKAPAKTAAKTAARTAAART</sequence>
<proteinExistence type="predicted"/>
<dbReference type="Pfam" id="PF11154">
    <property type="entry name" value="DUF2934"/>
    <property type="match status" value="1"/>
</dbReference>
<comment type="caution">
    <text evidence="2">The sequence shown here is derived from an EMBL/GenBank/DDBJ whole genome shotgun (WGS) entry which is preliminary data.</text>
</comment>
<dbReference type="EMBL" id="JBHRSK010000004">
    <property type="protein sequence ID" value="MFC2968117.1"/>
    <property type="molecule type" value="Genomic_DNA"/>
</dbReference>
<evidence type="ECO:0000313" key="2">
    <source>
        <dbReference type="EMBL" id="MFC2968117.1"/>
    </source>
</evidence>
<evidence type="ECO:0000256" key="1">
    <source>
        <dbReference type="SAM" id="MobiDB-lite"/>
    </source>
</evidence>
<keyword evidence="3" id="KW-1185">Reference proteome</keyword>
<feature type="region of interest" description="Disordered" evidence="1">
    <location>
        <begin position="38"/>
        <end position="96"/>
    </location>
</feature>
<gene>
    <name evidence="2" type="ORF">ACFOES_08430</name>
</gene>
<feature type="compositionally biased region" description="Low complexity" evidence="1">
    <location>
        <begin position="81"/>
        <end position="96"/>
    </location>
</feature>
<name>A0ABV7AFY6_9RHOB</name>
<accession>A0ABV7AFY6</accession>
<organism evidence="2 3">
    <name type="scientific">Acidimangrovimonas pyrenivorans</name>
    <dbReference type="NCBI Taxonomy" id="2030798"/>
    <lineage>
        <taxon>Bacteria</taxon>
        <taxon>Pseudomonadati</taxon>
        <taxon>Pseudomonadota</taxon>
        <taxon>Alphaproteobacteria</taxon>
        <taxon>Rhodobacterales</taxon>
        <taxon>Paracoccaceae</taxon>
        <taxon>Acidimangrovimonas</taxon>
    </lineage>
</organism>
<dbReference type="RefSeq" id="WP_377832791.1">
    <property type="nucleotide sequence ID" value="NZ_JBHRSK010000004.1"/>
</dbReference>